<organism evidence="5 6">
    <name type="scientific">Fodinibacter luteus</name>
    <dbReference type="NCBI Taxonomy" id="552064"/>
    <lineage>
        <taxon>Bacteria</taxon>
        <taxon>Bacillati</taxon>
        <taxon>Actinomycetota</taxon>
        <taxon>Actinomycetes</taxon>
        <taxon>Micrococcales</taxon>
        <taxon>Intrasporangiaceae</taxon>
        <taxon>Fodinibacter (ex Wang et al. 2009)</taxon>
    </lineage>
</organism>
<dbReference type="Gene3D" id="3.40.50.2000">
    <property type="entry name" value="Glycogen Phosphorylase B"/>
    <property type="match status" value="2"/>
</dbReference>
<dbReference type="Proteomes" id="UP001500945">
    <property type="component" value="Unassembled WGS sequence"/>
</dbReference>
<dbReference type="InterPro" id="IPR028098">
    <property type="entry name" value="Glyco_trans_4-like_N"/>
</dbReference>
<protein>
    <recommendedName>
        <fullName evidence="7">D-inositol 3-phosphate glycosyltransferase</fullName>
    </recommendedName>
</protein>
<dbReference type="PANTHER" id="PTHR12526">
    <property type="entry name" value="GLYCOSYLTRANSFERASE"/>
    <property type="match status" value="1"/>
</dbReference>
<evidence type="ECO:0008006" key="7">
    <source>
        <dbReference type="Google" id="ProtNLM"/>
    </source>
</evidence>
<proteinExistence type="predicted"/>
<sequence length="397" mass="42314">MRIRYLLLDAYGVGGTIRATFSMAGALARRGHDVEVASLRQPRPEPRLPLPPGVRLVSLTGTRPRRVRGLRPGATVRWATRAALRGTATRLADGADPRVGSLTLASDLWLRRYVRAQHDCVVVSTREALSVALARVRTEEHVAVAQEHNHIRRGAPSRADYVRWYPSLDALVTLTEGDAADYRALLGAGCRVETVPNAVPLGWVAGPARLEDPVVLAAGQLVHRKGFDLLIDAWGRVARDHPGWRLRIVGSGRERTDLDRRVGQAGLSGSVELVGFAPDVGAELLGCSVFALSSRSEGLPMVVLEAMATGVPVVAFDCPTGPRDLVVHGVTGLLVPPGDVAGLATAIGRLAADPGLRSAMGAAARDRAAAFDAEVVAARWERLFGELADDRGLSVGR</sequence>
<dbReference type="PANTHER" id="PTHR12526:SF627">
    <property type="entry name" value="D-RHAMNOSYLTRANSFERASE WBPZ"/>
    <property type="match status" value="1"/>
</dbReference>
<dbReference type="EMBL" id="BAABGM010000032">
    <property type="protein sequence ID" value="GAA4413839.1"/>
    <property type="molecule type" value="Genomic_DNA"/>
</dbReference>
<evidence type="ECO:0000313" key="5">
    <source>
        <dbReference type="EMBL" id="GAA4413839.1"/>
    </source>
</evidence>
<dbReference type="SUPFAM" id="SSF53756">
    <property type="entry name" value="UDP-Glycosyltransferase/glycogen phosphorylase"/>
    <property type="match status" value="1"/>
</dbReference>
<dbReference type="InterPro" id="IPR001296">
    <property type="entry name" value="Glyco_trans_1"/>
</dbReference>
<keyword evidence="1" id="KW-0328">Glycosyltransferase</keyword>
<evidence type="ECO:0000256" key="2">
    <source>
        <dbReference type="ARBA" id="ARBA00022679"/>
    </source>
</evidence>
<comment type="caution">
    <text evidence="5">The sequence shown here is derived from an EMBL/GenBank/DDBJ whole genome shotgun (WGS) entry which is preliminary data.</text>
</comment>
<keyword evidence="6" id="KW-1185">Reference proteome</keyword>
<accession>A0ABP8KS09</accession>
<evidence type="ECO:0000256" key="1">
    <source>
        <dbReference type="ARBA" id="ARBA00022676"/>
    </source>
</evidence>
<dbReference type="Pfam" id="PF00534">
    <property type="entry name" value="Glycos_transf_1"/>
    <property type="match status" value="1"/>
</dbReference>
<feature type="domain" description="Glycosyl transferase family 1" evidence="3">
    <location>
        <begin position="209"/>
        <end position="366"/>
    </location>
</feature>
<dbReference type="Pfam" id="PF13439">
    <property type="entry name" value="Glyco_transf_4"/>
    <property type="match status" value="1"/>
</dbReference>
<keyword evidence="2" id="KW-0808">Transferase</keyword>
<gene>
    <name evidence="5" type="ORF">GCM10023168_36960</name>
</gene>
<dbReference type="RefSeq" id="WP_345208765.1">
    <property type="nucleotide sequence ID" value="NZ_BAABGM010000032.1"/>
</dbReference>
<reference evidence="6" key="1">
    <citation type="journal article" date="2019" name="Int. J. Syst. Evol. Microbiol.">
        <title>The Global Catalogue of Microorganisms (GCM) 10K type strain sequencing project: providing services to taxonomists for standard genome sequencing and annotation.</title>
        <authorList>
            <consortium name="The Broad Institute Genomics Platform"/>
            <consortium name="The Broad Institute Genome Sequencing Center for Infectious Disease"/>
            <person name="Wu L."/>
            <person name="Ma J."/>
        </authorList>
    </citation>
    <scope>NUCLEOTIDE SEQUENCE [LARGE SCALE GENOMIC DNA]</scope>
    <source>
        <strain evidence="6">JCM 17809</strain>
    </source>
</reference>
<evidence type="ECO:0000313" key="6">
    <source>
        <dbReference type="Proteomes" id="UP001500945"/>
    </source>
</evidence>
<name>A0ABP8KS09_9MICO</name>
<feature type="domain" description="Glycosyltransferase subfamily 4-like N-terminal" evidence="4">
    <location>
        <begin position="13"/>
        <end position="201"/>
    </location>
</feature>
<evidence type="ECO:0000259" key="4">
    <source>
        <dbReference type="Pfam" id="PF13439"/>
    </source>
</evidence>
<evidence type="ECO:0000259" key="3">
    <source>
        <dbReference type="Pfam" id="PF00534"/>
    </source>
</evidence>